<comment type="caution">
    <text evidence="2">The sequence shown here is derived from an EMBL/GenBank/DDBJ whole genome shotgun (WGS) entry which is preliminary data.</text>
</comment>
<feature type="compositionally biased region" description="Low complexity" evidence="1">
    <location>
        <begin position="158"/>
        <end position="167"/>
    </location>
</feature>
<dbReference type="STRING" id="1802385.A2856_00440"/>
<dbReference type="EMBL" id="MGDT01000004">
    <property type="protein sequence ID" value="OGL66954.1"/>
    <property type="molecule type" value="Genomic_DNA"/>
</dbReference>
<feature type="region of interest" description="Disordered" evidence="1">
    <location>
        <begin position="149"/>
        <end position="172"/>
    </location>
</feature>
<dbReference type="AlphaFoldDB" id="A0A1F7TN30"/>
<proteinExistence type="predicted"/>
<evidence type="ECO:0000313" key="3">
    <source>
        <dbReference type="Proteomes" id="UP000177885"/>
    </source>
</evidence>
<evidence type="ECO:0000313" key="2">
    <source>
        <dbReference type="EMBL" id="OGL66954.1"/>
    </source>
</evidence>
<reference evidence="2 3" key="1">
    <citation type="journal article" date="2016" name="Nat. Commun.">
        <title>Thousands of microbial genomes shed light on interconnected biogeochemical processes in an aquifer system.</title>
        <authorList>
            <person name="Anantharaman K."/>
            <person name="Brown C.T."/>
            <person name="Hug L.A."/>
            <person name="Sharon I."/>
            <person name="Castelle C.J."/>
            <person name="Probst A.J."/>
            <person name="Thomas B.C."/>
            <person name="Singh A."/>
            <person name="Wilkins M.J."/>
            <person name="Karaoz U."/>
            <person name="Brodie E.L."/>
            <person name="Williams K.H."/>
            <person name="Hubbard S.S."/>
            <person name="Banfield J.F."/>
        </authorList>
    </citation>
    <scope>NUCLEOTIDE SEQUENCE [LARGE SCALE GENOMIC DNA]</scope>
</reference>
<protein>
    <submittedName>
        <fullName evidence="2">Uncharacterized protein</fullName>
    </submittedName>
</protein>
<gene>
    <name evidence="2" type="ORF">A2856_00440</name>
</gene>
<dbReference type="Proteomes" id="UP000177885">
    <property type="component" value="Unassembled WGS sequence"/>
</dbReference>
<name>A0A1F7TN30_9BACT</name>
<evidence type="ECO:0000256" key="1">
    <source>
        <dbReference type="SAM" id="MobiDB-lite"/>
    </source>
</evidence>
<sequence length="339" mass="37434">MTVTTVAQALRDLFEKDPSARPRLEKKLCQNGLVERLLEDDLPSNLIPRCGPALRSEGIDPNTFTLARAKSELWGATDPLPDIDTHQKLGTAVLALRQRFTMNQINVHVGLTSNDSLKLACRAEAFPTLKTMKGMLEVVHADRRGTLKDGRREKKAVPKVAPKAAAKSDTNADRNPWTCLRELAKRDVDRYGSRSVAKKLGVTDNVIRFRWKGAFDPDRPLDRKLVAAYPELRSAPANVVTMASAPKAAPVRTPEANEGTVPMMVAYALATLRASVNQLASLHSLGVVTDGHRMQFYAEVRKLFERTGFDQAVFERLNNVSPITDPSLQKIIKGIGHGR</sequence>
<organism evidence="2 3">
    <name type="scientific">Candidatus Uhrbacteria bacterium RIFCSPHIGHO2_01_FULL_63_20</name>
    <dbReference type="NCBI Taxonomy" id="1802385"/>
    <lineage>
        <taxon>Bacteria</taxon>
        <taxon>Candidatus Uhriibacteriota</taxon>
    </lineage>
</organism>
<accession>A0A1F7TN30</accession>